<gene>
    <name evidence="2" type="ORF">SETIT_9G122200v2</name>
</gene>
<dbReference type="EMBL" id="CM003536">
    <property type="protein sequence ID" value="RCV41265.1"/>
    <property type="molecule type" value="Genomic_DNA"/>
</dbReference>
<evidence type="ECO:0000313" key="2">
    <source>
        <dbReference type="EMBL" id="RCV41265.1"/>
    </source>
</evidence>
<evidence type="ECO:0000256" key="1">
    <source>
        <dbReference type="SAM" id="MobiDB-lite"/>
    </source>
</evidence>
<dbReference type="AlphaFoldDB" id="A0A368SFP2"/>
<proteinExistence type="predicted"/>
<reference evidence="2" key="2">
    <citation type="submission" date="2015-07" db="EMBL/GenBank/DDBJ databases">
        <authorList>
            <person name="Noorani M."/>
        </authorList>
    </citation>
    <scope>NUCLEOTIDE SEQUENCE</scope>
    <source>
        <strain evidence="2">Yugu1</strain>
    </source>
</reference>
<name>A0A368SFP2_SETIT</name>
<accession>A0A368SFP2</accession>
<feature type="region of interest" description="Disordered" evidence="1">
    <location>
        <begin position="1"/>
        <end position="34"/>
    </location>
</feature>
<organism evidence="2">
    <name type="scientific">Setaria italica</name>
    <name type="common">Foxtail millet</name>
    <name type="synonym">Panicum italicum</name>
    <dbReference type="NCBI Taxonomy" id="4555"/>
    <lineage>
        <taxon>Eukaryota</taxon>
        <taxon>Viridiplantae</taxon>
        <taxon>Streptophyta</taxon>
        <taxon>Embryophyta</taxon>
        <taxon>Tracheophyta</taxon>
        <taxon>Spermatophyta</taxon>
        <taxon>Magnoliopsida</taxon>
        <taxon>Liliopsida</taxon>
        <taxon>Poales</taxon>
        <taxon>Poaceae</taxon>
        <taxon>PACMAD clade</taxon>
        <taxon>Panicoideae</taxon>
        <taxon>Panicodae</taxon>
        <taxon>Paniceae</taxon>
        <taxon>Cenchrinae</taxon>
        <taxon>Setaria</taxon>
    </lineage>
</organism>
<reference evidence="2" key="1">
    <citation type="journal article" date="2012" name="Nat. Biotechnol.">
        <title>Reference genome sequence of the model plant Setaria.</title>
        <authorList>
            <person name="Bennetzen J.L."/>
            <person name="Schmutz J."/>
            <person name="Wang H."/>
            <person name="Percifield R."/>
            <person name="Hawkins J."/>
            <person name="Pontaroli A.C."/>
            <person name="Estep M."/>
            <person name="Feng L."/>
            <person name="Vaughn J.N."/>
            <person name="Grimwood J."/>
            <person name="Jenkins J."/>
            <person name="Barry K."/>
            <person name="Lindquist E."/>
            <person name="Hellsten U."/>
            <person name="Deshpande S."/>
            <person name="Wang X."/>
            <person name="Wu X."/>
            <person name="Mitros T."/>
            <person name="Triplett J."/>
            <person name="Yang X."/>
            <person name="Ye C.Y."/>
            <person name="Mauro-Herrera M."/>
            <person name="Wang L."/>
            <person name="Li P."/>
            <person name="Sharma M."/>
            <person name="Sharma R."/>
            <person name="Ronald P.C."/>
            <person name="Panaud O."/>
            <person name="Kellogg E.A."/>
            <person name="Brutnell T.P."/>
            <person name="Doust A.N."/>
            <person name="Tuskan G.A."/>
            <person name="Rokhsar D."/>
            <person name="Devos K.M."/>
        </authorList>
    </citation>
    <scope>NUCLEOTIDE SEQUENCE [LARGE SCALE GENOMIC DNA]</scope>
    <source>
        <strain evidence="2">Yugu1</strain>
    </source>
</reference>
<protein>
    <submittedName>
        <fullName evidence="2">Uncharacterized protein</fullName>
    </submittedName>
</protein>
<sequence>MSGPGRGRGKGDDLEHGGGPGSFDDLDRSGGSNPRFSRELIVTIMDQLMSLQYQREKPPGLNCDNILHS</sequence>